<evidence type="ECO:0000313" key="2">
    <source>
        <dbReference type="EMBL" id="KAJ6256183.1"/>
    </source>
</evidence>
<dbReference type="AlphaFoldDB" id="A0AAD6IPZ3"/>
<evidence type="ECO:0008006" key="4">
    <source>
        <dbReference type="Google" id="ProtNLM"/>
    </source>
</evidence>
<gene>
    <name evidence="2" type="ORF">Dda_9018</name>
</gene>
<reference evidence="2" key="1">
    <citation type="submission" date="2023-01" db="EMBL/GenBank/DDBJ databases">
        <title>The chitinases involved in constricting ring structure development in the nematode-trapping fungus Drechslerella dactyloides.</title>
        <authorList>
            <person name="Wang R."/>
            <person name="Zhang L."/>
            <person name="Tang P."/>
            <person name="Li S."/>
            <person name="Liang L."/>
        </authorList>
    </citation>
    <scope>NUCLEOTIDE SEQUENCE</scope>
    <source>
        <strain evidence="2">YMF1.00031</strain>
    </source>
</reference>
<comment type="caution">
    <text evidence="2">The sequence shown here is derived from an EMBL/GenBank/DDBJ whole genome shotgun (WGS) entry which is preliminary data.</text>
</comment>
<dbReference type="Proteomes" id="UP001221413">
    <property type="component" value="Unassembled WGS sequence"/>
</dbReference>
<name>A0AAD6IPZ3_DREDA</name>
<proteinExistence type="predicted"/>
<evidence type="ECO:0000313" key="3">
    <source>
        <dbReference type="Proteomes" id="UP001221413"/>
    </source>
</evidence>
<evidence type="ECO:0000256" key="1">
    <source>
        <dbReference type="SAM" id="MobiDB-lite"/>
    </source>
</evidence>
<feature type="region of interest" description="Disordered" evidence="1">
    <location>
        <begin position="1"/>
        <end position="36"/>
    </location>
</feature>
<organism evidence="2 3">
    <name type="scientific">Drechslerella dactyloides</name>
    <name type="common">Nematode-trapping fungus</name>
    <name type="synonym">Arthrobotrys dactyloides</name>
    <dbReference type="NCBI Taxonomy" id="74499"/>
    <lineage>
        <taxon>Eukaryota</taxon>
        <taxon>Fungi</taxon>
        <taxon>Dikarya</taxon>
        <taxon>Ascomycota</taxon>
        <taxon>Pezizomycotina</taxon>
        <taxon>Orbiliomycetes</taxon>
        <taxon>Orbiliales</taxon>
        <taxon>Orbiliaceae</taxon>
        <taxon>Drechslerella</taxon>
    </lineage>
</organism>
<dbReference type="EMBL" id="JAQGDS010000014">
    <property type="protein sequence ID" value="KAJ6256183.1"/>
    <property type="molecule type" value="Genomic_DNA"/>
</dbReference>
<sequence length="335" mass="37457">MYQARHREAGQLQSARGKPQLHKAATPDGSPRPAAVVADTAGSDATSTCSISQILLEWIFHAPHPPARTVIGYLDIEDIINLRNTCKLHRSYIRNGGKWEWMLHRISVPLRESPYLTANLQLKKLLLGVPPRARDGYRTGRPIVVLDVATRDRARDVLNLGSIFSNLGAWEYVTLLVLDGTTIDAGDVGHLLKSFQNVTALSLRHCWNVDLQLLYQLFKKTPKEHTDQVNFYNHVAQRRVPSKCPAEQIKRLWIWDIDGLQPLMTEMTGNGHRLVSQIGVQLFIRNFDVDVRRQFSVTIATSTLGSKLVRSADCNLPAKSAGKTIINVHNALAIA</sequence>
<accession>A0AAD6IPZ3</accession>
<keyword evidence="3" id="KW-1185">Reference proteome</keyword>
<protein>
    <recommendedName>
        <fullName evidence="4">F-box domain-containing protein</fullName>
    </recommendedName>
</protein>